<dbReference type="GO" id="GO:0006730">
    <property type="term" value="P:one-carbon metabolic process"/>
    <property type="evidence" value="ECO:0007669"/>
    <property type="project" value="TreeGrafter"/>
</dbReference>
<dbReference type="PROSITE" id="PS51144">
    <property type="entry name" value="ALPHA_CA_2"/>
    <property type="match status" value="1"/>
</dbReference>
<feature type="domain" description="Alpha-carbonic anhydrase" evidence="3">
    <location>
        <begin position="34"/>
        <end position="298"/>
    </location>
</feature>
<comment type="similarity">
    <text evidence="1">Belongs to the alpha-carbonic anhydrase family.</text>
</comment>
<proteinExistence type="inferred from homology"/>
<accession>A0A914A095</accession>
<dbReference type="OrthoDB" id="5978072at2759"/>
<dbReference type="GO" id="GO:0008270">
    <property type="term" value="F:zinc ion binding"/>
    <property type="evidence" value="ECO:0007669"/>
    <property type="project" value="InterPro"/>
</dbReference>
<dbReference type="RefSeq" id="XP_038057247.1">
    <property type="nucleotide sequence ID" value="XM_038201319.1"/>
</dbReference>
<dbReference type="GeneID" id="119728884"/>
<evidence type="ECO:0000313" key="5">
    <source>
        <dbReference type="Proteomes" id="UP000887568"/>
    </source>
</evidence>
<dbReference type="PANTHER" id="PTHR18952">
    <property type="entry name" value="CARBONIC ANHYDRASE"/>
    <property type="match status" value="1"/>
</dbReference>
<dbReference type="Gene3D" id="3.10.200.10">
    <property type="entry name" value="Alpha carbonic anhydrase"/>
    <property type="match status" value="1"/>
</dbReference>
<evidence type="ECO:0000259" key="3">
    <source>
        <dbReference type="PROSITE" id="PS51144"/>
    </source>
</evidence>
<evidence type="ECO:0000313" key="4">
    <source>
        <dbReference type="EnsemblMetazoa" id="XP_038057247.1"/>
    </source>
</evidence>
<feature type="signal peptide" evidence="2">
    <location>
        <begin position="1"/>
        <end position="26"/>
    </location>
</feature>
<name>A0A914A095_PATMI</name>
<dbReference type="OMA" id="WNETSRG"/>
<dbReference type="Pfam" id="PF00194">
    <property type="entry name" value="Carb_anhydrase"/>
    <property type="match status" value="1"/>
</dbReference>
<dbReference type="GO" id="GO:0004089">
    <property type="term" value="F:carbonate dehydratase activity"/>
    <property type="evidence" value="ECO:0007669"/>
    <property type="project" value="InterPro"/>
</dbReference>
<feature type="chain" id="PRO_5037915450" description="Alpha-carbonic anhydrase domain-containing protein" evidence="2">
    <location>
        <begin position="27"/>
        <end position="326"/>
    </location>
</feature>
<dbReference type="PANTHER" id="PTHR18952:SF208">
    <property type="entry name" value="CARBONIC ANHYDRASE XA-RELATED"/>
    <property type="match status" value="1"/>
</dbReference>
<dbReference type="InterPro" id="IPR036398">
    <property type="entry name" value="CA_dom_sf"/>
</dbReference>
<evidence type="ECO:0000256" key="1">
    <source>
        <dbReference type="ARBA" id="ARBA00010718"/>
    </source>
</evidence>
<reference evidence="4" key="1">
    <citation type="submission" date="2022-11" db="UniProtKB">
        <authorList>
            <consortium name="EnsemblMetazoa"/>
        </authorList>
    </citation>
    <scope>IDENTIFICATION</scope>
</reference>
<dbReference type="AlphaFoldDB" id="A0A914A095"/>
<protein>
    <recommendedName>
        <fullName evidence="3">Alpha-carbonic anhydrase domain-containing protein</fullName>
    </recommendedName>
</protein>
<evidence type="ECO:0000256" key="2">
    <source>
        <dbReference type="SAM" id="SignalP"/>
    </source>
</evidence>
<dbReference type="SUPFAM" id="SSF51069">
    <property type="entry name" value="Carbonic anhydrase"/>
    <property type="match status" value="1"/>
</dbReference>
<organism evidence="4 5">
    <name type="scientific">Patiria miniata</name>
    <name type="common">Bat star</name>
    <name type="synonym">Asterina miniata</name>
    <dbReference type="NCBI Taxonomy" id="46514"/>
    <lineage>
        <taxon>Eukaryota</taxon>
        <taxon>Metazoa</taxon>
        <taxon>Echinodermata</taxon>
        <taxon>Eleutherozoa</taxon>
        <taxon>Asterozoa</taxon>
        <taxon>Asteroidea</taxon>
        <taxon>Valvatacea</taxon>
        <taxon>Valvatida</taxon>
        <taxon>Asterinidae</taxon>
        <taxon>Patiria</taxon>
    </lineage>
</organism>
<sequence length="326" mass="37553">MMPVRTTSSLLPVITLLLTLLTECAGQSGLGWWDIWQYDGLQGPEYWGKSHSAWRLCSEGKQQSPIDLRAERLLYDPDLQRFEVEAPRGISGVIQNTGRRVVFSLDRSSPVVRIFGGPLSYRYNLHEIEIKFGDDDSHGSEHAVNGKPFPLEVQLTFYNERYTSYARAEESVQGLVKLGIFVLPWNETSRGLSKLTAIDVVKDIVYRGDEVNVTNFNVKQLFPRTFEYLTYEGSLTIPGCFETVTWIIMNKPLRISRYQLNSLRELVRDFQDDDSFRPFQNTFRPIQLLGRRAIRTNIAKRVEDPEFDKACPQSRRQIKYKVSTTP</sequence>
<dbReference type="Proteomes" id="UP000887568">
    <property type="component" value="Unplaced"/>
</dbReference>
<dbReference type="InterPro" id="IPR001148">
    <property type="entry name" value="CA_dom"/>
</dbReference>
<keyword evidence="2" id="KW-0732">Signal</keyword>
<dbReference type="SMART" id="SM01057">
    <property type="entry name" value="Carb_anhydrase"/>
    <property type="match status" value="1"/>
</dbReference>
<dbReference type="InterPro" id="IPR023561">
    <property type="entry name" value="Carbonic_anhydrase_a-class"/>
</dbReference>
<keyword evidence="5" id="KW-1185">Reference proteome</keyword>
<dbReference type="EnsemblMetazoa" id="XM_038201319.1">
    <property type="protein sequence ID" value="XP_038057247.1"/>
    <property type="gene ID" value="LOC119728884"/>
</dbReference>